<sequence length="67" mass="7521">MGSKTIAKIQSEGYDALVNALGPEDAIRFIRSFDPGSGDYTKDRKKYLKKMTVKQIGKEILELQKSL</sequence>
<evidence type="ECO:0000313" key="1">
    <source>
        <dbReference type="EMBL" id="AGB02822.1"/>
    </source>
</evidence>
<dbReference type="AlphaFoldDB" id="L0HDM1"/>
<dbReference type="STRING" id="593750.Metfor_1799"/>
<dbReference type="RefSeq" id="WP_015285785.1">
    <property type="nucleotide sequence ID" value="NC_019943.1"/>
</dbReference>
<proteinExistence type="predicted"/>
<dbReference type="InParanoid" id="L0HDM1"/>
<protein>
    <submittedName>
        <fullName evidence="1">Uncharacterized protein</fullName>
    </submittedName>
</protein>
<reference evidence="2" key="1">
    <citation type="submission" date="2011-12" db="EMBL/GenBank/DDBJ databases">
        <title>Complete sequence of Methanoregula formicicum SMSP.</title>
        <authorList>
            <person name="Lucas S."/>
            <person name="Han J."/>
            <person name="Lapidus A."/>
            <person name="Cheng J.-F."/>
            <person name="Goodwin L."/>
            <person name="Pitluck S."/>
            <person name="Peters L."/>
            <person name="Ovchinnikova G."/>
            <person name="Teshima H."/>
            <person name="Detter J.C."/>
            <person name="Han C."/>
            <person name="Tapia R."/>
            <person name="Land M."/>
            <person name="Hauser L."/>
            <person name="Kyrpides N."/>
            <person name="Ivanova N."/>
            <person name="Pagani I."/>
            <person name="Imachi H."/>
            <person name="Tamaki H."/>
            <person name="Sekiguchi Y."/>
            <person name="Kamagata Y."/>
            <person name="Cadillo-Quiroz H."/>
            <person name="Zinder S."/>
            <person name="Liu W.-T."/>
            <person name="Woyke T."/>
        </authorList>
    </citation>
    <scope>NUCLEOTIDE SEQUENCE [LARGE SCALE GENOMIC DNA]</scope>
    <source>
        <strain evidence="2">DSM 22288 / NBRC 105244 / SMSP</strain>
    </source>
</reference>
<accession>L0HDM1</accession>
<dbReference type="EMBL" id="CP003167">
    <property type="protein sequence ID" value="AGB02822.1"/>
    <property type="molecule type" value="Genomic_DNA"/>
</dbReference>
<dbReference type="GeneID" id="14308188"/>
<reference evidence="1 2" key="2">
    <citation type="journal article" date="2014" name="Genome Announc.">
        <title>Complete Genome Sequence of Methanoregula formicica SMSPT, a Mesophilic Hydrogenotrophic Methanogen Isolated from a Methanogenic Upflow Anaerobic Sludge Blanket Reactor.</title>
        <authorList>
            <person name="Yamamoto K."/>
            <person name="Tamaki H."/>
            <person name="Cadillo-Quiroz H."/>
            <person name="Imachi H."/>
            <person name="Kyrpides N."/>
            <person name="Woyke T."/>
            <person name="Goodwin L."/>
            <person name="Zinder S.H."/>
            <person name="Kamagata Y."/>
            <person name="Liu W.T."/>
        </authorList>
    </citation>
    <scope>NUCLEOTIDE SEQUENCE [LARGE SCALE GENOMIC DNA]</scope>
    <source>
        <strain evidence="2">DSM 22288 / NBRC 105244 / SMSP</strain>
    </source>
</reference>
<evidence type="ECO:0000313" key="2">
    <source>
        <dbReference type="Proteomes" id="UP000010824"/>
    </source>
</evidence>
<organism evidence="1 2">
    <name type="scientific">Methanoregula formicica (strain DSM 22288 / NBRC 105244 / SMSP)</name>
    <dbReference type="NCBI Taxonomy" id="593750"/>
    <lineage>
        <taxon>Archaea</taxon>
        <taxon>Methanobacteriati</taxon>
        <taxon>Methanobacteriota</taxon>
        <taxon>Stenosarchaea group</taxon>
        <taxon>Methanomicrobia</taxon>
        <taxon>Methanomicrobiales</taxon>
        <taxon>Methanoregulaceae</taxon>
        <taxon>Methanoregula</taxon>
    </lineage>
</organism>
<dbReference type="HOGENOM" id="CLU_193886_1_0_2"/>
<gene>
    <name evidence="1" type="ordered locus">Metfor_1799</name>
</gene>
<dbReference type="eggNOG" id="arCOG09589">
    <property type="taxonomic scope" value="Archaea"/>
</dbReference>
<name>L0HDM1_METFS</name>
<dbReference type="Proteomes" id="UP000010824">
    <property type="component" value="Chromosome"/>
</dbReference>
<keyword evidence="2" id="KW-1185">Reference proteome</keyword>
<dbReference type="KEGG" id="mfo:Metfor_1799"/>